<reference evidence="14 15" key="1">
    <citation type="journal article" date="2014" name="Antonie Van Leeuwenhoek">
        <title>Hyphomonas beringensis sp. nov. and Hyphomonas chukchiensis sp. nov., isolated from surface seawater of the Bering Sea and Chukchi Sea.</title>
        <authorList>
            <person name="Li C."/>
            <person name="Lai Q."/>
            <person name="Li G."/>
            <person name="Dong C."/>
            <person name="Wang J."/>
            <person name="Liao Y."/>
            <person name="Shao Z."/>
        </authorList>
    </citation>
    <scope>NUCLEOTIDE SEQUENCE [LARGE SCALE GENOMIC DNA]</scope>
    <source>
        <strain evidence="14 15">MHS-2</strain>
    </source>
</reference>
<organism evidence="14 15">
    <name type="scientific">Hyphomonas johnsonii MHS-2</name>
    <dbReference type="NCBI Taxonomy" id="1280950"/>
    <lineage>
        <taxon>Bacteria</taxon>
        <taxon>Pseudomonadati</taxon>
        <taxon>Pseudomonadota</taxon>
        <taxon>Alphaproteobacteria</taxon>
        <taxon>Hyphomonadales</taxon>
        <taxon>Hyphomonadaceae</taxon>
        <taxon>Hyphomonas</taxon>
    </lineage>
</organism>
<keyword evidence="5" id="KW-0808">Transferase</keyword>
<dbReference type="GO" id="GO:0003848">
    <property type="term" value="F:2-amino-4-hydroxy-6-hydroxymethyldihydropteridine diphosphokinase activity"/>
    <property type="evidence" value="ECO:0007669"/>
    <property type="project" value="UniProtKB-EC"/>
</dbReference>
<dbReference type="Proteomes" id="UP000025171">
    <property type="component" value="Unassembled WGS sequence"/>
</dbReference>
<evidence type="ECO:0000256" key="9">
    <source>
        <dbReference type="ARBA" id="ARBA00022909"/>
    </source>
</evidence>
<comment type="function">
    <text evidence="10">Catalyzes the transfer of pyrophosphate from adenosine triphosphate (ATP) to 6-hydroxymethyl-7,8-dihydropterin, an enzymatic step in folate biosynthesis pathway.</text>
</comment>
<dbReference type="PANTHER" id="PTHR43071:SF1">
    <property type="entry name" value="2-AMINO-4-HYDROXY-6-HYDROXYMETHYLDIHYDROPTERIDINE PYROPHOSPHOKINASE"/>
    <property type="match status" value="1"/>
</dbReference>
<keyword evidence="6" id="KW-0547">Nucleotide-binding</keyword>
<keyword evidence="8" id="KW-0067">ATP-binding</keyword>
<dbReference type="CDD" id="cd00483">
    <property type="entry name" value="HPPK"/>
    <property type="match status" value="1"/>
</dbReference>
<dbReference type="PROSITE" id="PS00794">
    <property type="entry name" value="HPPK"/>
    <property type="match status" value="1"/>
</dbReference>
<keyword evidence="9" id="KW-0289">Folate biosynthesis</keyword>
<keyword evidence="15" id="KW-1185">Reference proteome</keyword>
<protein>
    <recommendedName>
        <fullName evidence="4">2-amino-4-hydroxy-6-hydroxymethyldihydropteridine pyrophosphokinase</fullName>
        <ecNumber evidence="3">2.7.6.3</ecNumber>
    </recommendedName>
    <alternativeName>
        <fullName evidence="11">6-hydroxymethyl-7,8-dihydropterin pyrophosphokinase</fullName>
    </alternativeName>
    <alternativeName>
        <fullName evidence="12">7,8-dihydro-6-hydroxymethylpterin-pyrophosphokinase</fullName>
    </alternativeName>
</protein>
<evidence type="ECO:0000256" key="7">
    <source>
        <dbReference type="ARBA" id="ARBA00022777"/>
    </source>
</evidence>
<gene>
    <name evidence="14" type="ORF">HJO_01185</name>
</gene>
<dbReference type="SUPFAM" id="SSF55083">
    <property type="entry name" value="6-hydroxymethyl-7,8-dihydropterin pyrophosphokinase, HPPK"/>
    <property type="match status" value="1"/>
</dbReference>
<keyword evidence="7 14" id="KW-0418">Kinase</keyword>
<sequence>MADAILGLGSNIGDRAGFLTGALRAIDSRADCSLVTVSSAYRTRPWGKTDQGEFINLCARVETSLSPIDLLDAVKGIEVDLGRSTTERWGPREIDIDVLVMGTLRVDAPKLTLPHPRIGERLFVLMPLAEIAPDLMIDGAGVSALAEALATASHPKACVMDTGITARIKAAISGA</sequence>
<evidence type="ECO:0000256" key="5">
    <source>
        <dbReference type="ARBA" id="ARBA00022679"/>
    </source>
</evidence>
<dbReference type="Pfam" id="PF01288">
    <property type="entry name" value="HPPK"/>
    <property type="match status" value="1"/>
</dbReference>
<dbReference type="Gene3D" id="3.30.70.560">
    <property type="entry name" value="7,8-Dihydro-6-hydroxymethylpterin-pyrophosphokinase HPPK"/>
    <property type="match status" value="1"/>
</dbReference>
<dbReference type="NCBIfam" id="TIGR01498">
    <property type="entry name" value="folK"/>
    <property type="match status" value="1"/>
</dbReference>
<dbReference type="eggNOG" id="COG0801">
    <property type="taxonomic scope" value="Bacteria"/>
</dbReference>
<evidence type="ECO:0000313" key="15">
    <source>
        <dbReference type="Proteomes" id="UP000025171"/>
    </source>
</evidence>
<dbReference type="GO" id="GO:0046654">
    <property type="term" value="P:tetrahydrofolate biosynthetic process"/>
    <property type="evidence" value="ECO:0007669"/>
    <property type="project" value="UniProtKB-UniPathway"/>
</dbReference>
<evidence type="ECO:0000256" key="6">
    <source>
        <dbReference type="ARBA" id="ARBA00022741"/>
    </source>
</evidence>
<dbReference type="GO" id="GO:0046656">
    <property type="term" value="P:folic acid biosynthetic process"/>
    <property type="evidence" value="ECO:0007669"/>
    <property type="project" value="UniProtKB-KW"/>
</dbReference>
<dbReference type="STRING" id="1280950.HJO_01185"/>
<dbReference type="InterPro" id="IPR035907">
    <property type="entry name" value="Hppk_sf"/>
</dbReference>
<comment type="pathway">
    <text evidence="1">Cofactor biosynthesis; tetrahydrofolate biosynthesis; 2-amino-4-hydroxy-6-hydroxymethyl-7,8-dihydropteridine diphosphate from 7,8-dihydroneopterin triphosphate: step 4/4.</text>
</comment>
<dbReference type="RefSeq" id="WP_084141302.1">
    <property type="nucleotide sequence ID" value="NZ_ARYK01000001.1"/>
</dbReference>
<dbReference type="GO" id="GO:0016301">
    <property type="term" value="F:kinase activity"/>
    <property type="evidence" value="ECO:0007669"/>
    <property type="project" value="UniProtKB-KW"/>
</dbReference>
<evidence type="ECO:0000256" key="8">
    <source>
        <dbReference type="ARBA" id="ARBA00022840"/>
    </source>
</evidence>
<dbReference type="UniPathway" id="UPA00077">
    <property type="reaction ID" value="UER00155"/>
</dbReference>
<comment type="caution">
    <text evidence="14">The sequence shown here is derived from an EMBL/GenBank/DDBJ whole genome shotgun (WGS) entry which is preliminary data.</text>
</comment>
<dbReference type="GO" id="GO:0005524">
    <property type="term" value="F:ATP binding"/>
    <property type="evidence" value="ECO:0007669"/>
    <property type="project" value="UniProtKB-KW"/>
</dbReference>
<evidence type="ECO:0000256" key="4">
    <source>
        <dbReference type="ARBA" id="ARBA00016218"/>
    </source>
</evidence>
<accession>A0A059FTV5</accession>
<comment type="similarity">
    <text evidence="2">Belongs to the HPPK family.</text>
</comment>
<dbReference type="InterPro" id="IPR000550">
    <property type="entry name" value="Hppk"/>
</dbReference>
<evidence type="ECO:0000313" key="14">
    <source>
        <dbReference type="EMBL" id="KCZ93946.1"/>
    </source>
</evidence>
<feature type="domain" description="7,8-dihydro-6-hydroxymethylpterin-pyrophosphokinase" evidence="13">
    <location>
        <begin position="88"/>
        <end position="99"/>
    </location>
</feature>
<evidence type="ECO:0000256" key="3">
    <source>
        <dbReference type="ARBA" id="ARBA00013253"/>
    </source>
</evidence>
<dbReference type="AlphaFoldDB" id="A0A059FTV5"/>
<dbReference type="OrthoDB" id="9808041at2"/>
<dbReference type="PANTHER" id="PTHR43071">
    <property type="entry name" value="2-AMINO-4-HYDROXY-6-HYDROXYMETHYLDIHYDROPTERIDINE PYROPHOSPHOKINASE"/>
    <property type="match status" value="1"/>
</dbReference>
<evidence type="ECO:0000256" key="12">
    <source>
        <dbReference type="ARBA" id="ARBA00033413"/>
    </source>
</evidence>
<dbReference type="EMBL" id="ARYK01000001">
    <property type="protein sequence ID" value="KCZ93946.1"/>
    <property type="molecule type" value="Genomic_DNA"/>
</dbReference>
<evidence type="ECO:0000259" key="13">
    <source>
        <dbReference type="PROSITE" id="PS00794"/>
    </source>
</evidence>
<evidence type="ECO:0000256" key="10">
    <source>
        <dbReference type="ARBA" id="ARBA00029409"/>
    </source>
</evidence>
<name>A0A059FTV5_9PROT</name>
<dbReference type="PATRIC" id="fig|1280950.3.peg.243"/>
<dbReference type="EC" id="2.7.6.3" evidence="3"/>
<evidence type="ECO:0000256" key="2">
    <source>
        <dbReference type="ARBA" id="ARBA00005810"/>
    </source>
</evidence>
<evidence type="ECO:0000256" key="11">
    <source>
        <dbReference type="ARBA" id="ARBA00029766"/>
    </source>
</evidence>
<evidence type="ECO:0000256" key="1">
    <source>
        <dbReference type="ARBA" id="ARBA00005051"/>
    </source>
</evidence>
<proteinExistence type="inferred from homology"/>